<evidence type="ECO:0000259" key="1">
    <source>
        <dbReference type="Pfam" id="PF12146"/>
    </source>
</evidence>
<evidence type="ECO:0000313" key="2">
    <source>
        <dbReference type="EMBL" id="BCJ85145.1"/>
    </source>
</evidence>
<protein>
    <submittedName>
        <fullName evidence="2">Lysophospholipase</fullName>
    </submittedName>
</protein>
<dbReference type="AlphaFoldDB" id="A0A7I8D4Z9"/>
<organism evidence="2 3">
    <name type="scientific">Effusibacillus dendaii</name>
    <dbReference type="NCBI Taxonomy" id="2743772"/>
    <lineage>
        <taxon>Bacteria</taxon>
        <taxon>Bacillati</taxon>
        <taxon>Bacillota</taxon>
        <taxon>Bacilli</taxon>
        <taxon>Bacillales</taxon>
        <taxon>Alicyclobacillaceae</taxon>
        <taxon>Effusibacillus</taxon>
    </lineage>
</organism>
<dbReference type="InterPro" id="IPR022742">
    <property type="entry name" value="Hydrolase_4"/>
</dbReference>
<accession>A0A7I8D4Z9</accession>
<dbReference type="InterPro" id="IPR051044">
    <property type="entry name" value="MAG_DAG_Lipase"/>
</dbReference>
<keyword evidence="3" id="KW-1185">Reference proteome</keyword>
<proteinExistence type="predicted"/>
<dbReference type="EMBL" id="AP023366">
    <property type="protein sequence ID" value="BCJ85145.1"/>
    <property type="molecule type" value="Genomic_DNA"/>
</dbReference>
<dbReference type="KEGG" id="eff:skT53_01300"/>
<dbReference type="PRINTS" id="PR00111">
    <property type="entry name" value="ABHYDROLASE"/>
</dbReference>
<feature type="domain" description="Serine aminopeptidase S33" evidence="1">
    <location>
        <begin position="15"/>
        <end position="252"/>
    </location>
</feature>
<reference evidence="2 3" key="1">
    <citation type="submission" date="2020-08" db="EMBL/GenBank/DDBJ databases">
        <title>Complete Genome Sequence of Effusibacillus dendaii Strain skT53, Isolated from Farmland soil.</title>
        <authorList>
            <person name="Konishi T."/>
            <person name="Kawasaki H."/>
        </authorList>
    </citation>
    <scope>NUCLEOTIDE SEQUENCE [LARGE SCALE GENOMIC DNA]</scope>
    <source>
        <strain evidence="3">skT53</strain>
    </source>
</reference>
<dbReference type="InterPro" id="IPR000073">
    <property type="entry name" value="AB_hydrolase_1"/>
</dbReference>
<sequence length="269" mass="30876">MLPELFYRSWVPQRSKLTLVTLHGAGQHSGLFRDLGTHCSQQSIAVYAPDLRGFGQSKGKRGHVYSFLEYLEDLDHFIGHVRKIHPDDPVFLMGHSMGGTIVVRYGQERRSSVQGAILLAPALKIRPFIPKSVLYPLYVLSRVAPELSFDLTRWGKALSAICQFEFSDTISEDADPLSINRFTARWCTELLMNARQAMSRANQFRIPVLCLCGEEDPVVDPAAIEQFHNLLQVPDKRFLLLPYAKHRLLQDHNRQHVYEHIMKWLKERV</sequence>
<dbReference type="Gene3D" id="3.40.50.1820">
    <property type="entry name" value="alpha/beta hydrolase"/>
    <property type="match status" value="1"/>
</dbReference>
<dbReference type="RefSeq" id="WP_200759303.1">
    <property type="nucleotide sequence ID" value="NZ_AP023366.1"/>
</dbReference>
<dbReference type="PANTHER" id="PTHR11614">
    <property type="entry name" value="PHOSPHOLIPASE-RELATED"/>
    <property type="match status" value="1"/>
</dbReference>
<dbReference type="Pfam" id="PF12146">
    <property type="entry name" value="Hydrolase_4"/>
    <property type="match status" value="1"/>
</dbReference>
<dbReference type="Proteomes" id="UP000593802">
    <property type="component" value="Chromosome"/>
</dbReference>
<evidence type="ECO:0000313" key="3">
    <source>
        <dbReference type="Proteomes" id="UP000593802"/>
    </source>
</evidence>
<dbReference type="SUPFAM" id="SSF53474">
    <property type="entry name" value="alpha/beta-Hydrolases"/>
    <property type="match status" value="1"/>
</dbReference>
<name>A0A7I8D4Z9_9BACL</name>
<gene>
    <name evidence="2" type="ORF">skT53_01300</name>
</gene>
<dbReference type="InterPro" id="IPR029058">
    <property type="entry name" value="AB_hydrolase_fold"/>
</dbReference>